<reference evidence="1 2" key="1">
    <citation type="submission" date="2020-08" db="EMBL/GenBank/DDBJ databases">
        <title>Genomic Encyclopedia of Type Strains, Phase IV (KMG-IV): sequencing the most valuable type-strain genomes for metagenomic binning, comparative biology and taxonomic classification.</title>
        <authorList>
            <person name="Goeker M."/>
        </authorList>
    </citation>
    <scope>NUCLEOTIDE SEQUENCE [LARGE SCALE GENOMIC DNA]</scope>
    <source>
        <strain evidence="1 2">DSM 25481</strain>
    </source>
</reference>
<dbReference type="RefSeq" id="WP_183394662.1">
    <property type="nucleotide sequence ID" value="NZ_JACIDR010000002.1"/>
</dbReference>
<dbReference type="EMBL" id="JACIDR010000002">
    <property type="protein sequence ID" value="MBB3972778.1"/>
    <property type="molecule type" value="Genomic_DNA"/>
</dbReference>
<dbReference type="Gene3D" id="2.40.10.270">
    <property type="entry name" value="Bacteriophage SPP1 head-tail adaptor protein"/>
    <property type="match status" value="1"/>
</dbReference>
<proteinExistence type="predicted"/>
<dbReference type="Proteomes" id="UP000528964">
    <property type="component" value="Unassembled WGS sequence"/>
</dbReference>
<sequence>MTAGRLRDLVAFEAAQDADDGGGSTRGGFAEVFRANAGIVFLRGSEPVVGQRLQGIQPVVITVRDCIAVTSVADDWRIRDVRSGATFNIRAITPNDRRSYVDFLCEAGRPDGDESNRP</sequence>
<dbReference type="AlphaFoldDB" id="A0A7W6D410"/>
<dbReference type="InterPro" id="IPR038666">
    <property type="entry name" value="SSP1_head-tail_sf"/>
</dbReference>
<accession>A0A7W6D410</accession>
<organism evidence="1 2">
    <name type="scientific">Hansschlegelia beijingensis</name>
    <dbReference type="NCBI Taxonomy" id="1133344"/>
    <lineage>
        <taxon>Bacteria</taxon>
        <taxon>Pseudomonadati</taxon>
        <taxon>Pseudomonadota</taxon>
        <taxon>Alphaproteobacteria</taxon>
        <taxon>Hyphomicrobiales</taxon>
        <taxon>Methylopilaceae</taxon>
        <taxon>Hansschlegelia</taxon>
    </lineage>
</organism>
<protein>
    <submittedName>
        <fullName evidence="1">Head-tail adaptor</fullName>
    </submittedName>
</protein>
<name>A0A7W6D410_9HYPH</name>
<dbReference type="Pfam" id="PF05521">
    <property type="entry name" value="Phage_HCP"/>
    <property type="match status" value="1"/>
</dbReference>
<evidence type="ECO:0000313" key="1">
    <source>
        <dbReference type="EMBL" id="MBB3972778.1"/>
    </source>
</evidence>
<dbReference type="InterPro" id="IPR008767">
    <property type="entry name" value="Phage_SPP1_head-tail_adaptor"/>
</dbReference>
<comment type="caution">
    <text evidence="1">The sequence shown here is derived from an EMBL/GenBank/DDBJ whole genome shotgun (WGS) entry which is preliminary data.</text>
</comment>
<evidence type="ECO:0000313" key="2">
    <source>
        <dbReference type="Proteomes" id="UP000528964"/>
    </source>
</evidence>
<gene>
    <name evidence="1" type="ORF">GGR24_001435</name>
</gene>
<keyword evidence="2" id="KW-1185">Reference proteome</keyword>